<dbReference type="EMBL" id="CP004387">
    <property type="protein sequence ID" value="AJD46972.1"/>
    <property type="molecule type" value="Genomic_DNA"/>
</dbReference>
<dbReference type="Gene3D" id="3.40.50.12780">
    <property type="entry name" value="N-terminal domain of ligase-like"/>
    <property type="match status" value="1"/>
</dbReference>
<evidence type="ECO:0000313" key="5">
    <source>
        <dbReference type="EMBL" id="AJD46972.1"/>
    </source>
</evidence>
<evidence type="ECO:0000256" key="1">
    <source>
        <dbReference type="ARBA" id="ARBA00022741"/>
    </source>
</evidence>
<dbReference type="STRING" id="391936.S7S_02750"/>
<dbReference type="InterPro" id="IPR020845">
    <property type="entry name" value="AMP-binding_CS"/>
</dbReference>
<evidence type="ECO:0000256" key="3">
    <source>
        <dbReference type="ARBA" id="ARBA00024484"/>
    </source>
</evidence>
<dbReference type="AlphaFoldDB" id="A0A0B4XKV1"/>
<dbReference type="InterPro" id="IPR042099">
    <property type="entry name" value="ANL_N_sf"/>
</dbReference>
<dbReference type="PANTHER" id="PTHR43272:SF33">
    <property type="entry name" value="AMP-BINDING DOMAIN-CONTAINING PROTEIN-RELATED"/>
    <property type="match status" value="1"/>
</dbReference>
<gene>
    <name evidence="5" type="ORF">S7S_02750</name>
</gene>
<dbReference type="KEGG" id="apac:S7S_02750"/>
<protein>
    <submittedName>
        <fullName evidence="5">Long-chain acyl-CoA synthetase</fullName>
    </submittedName>
</protein>
<evidence type="ECO:0000256" key="2">
    <source>
        <dbReference type="ARBA" id="ARBA00022840"/>
    </source>
</evidence>
<keyword evidence="2" id="KW-0067">ATP-binding</keyword>
<dbReference type="GO" id="GO:0016020">
    <property type="term" value="C:membrane"/>
    <property type="evidence" value="ECO:0007669"/>
    <property type="project" value="TreeGrafter"/>
</dbReference>
<dbReference type="HOGENOM" id="CLU_000022_45_5_6"/>
<keyword evidence="1" id="KW-0547">Nucleotide-binding</keyword>
<dbReference type="InterPro" id="IPR045851">
    <property type="entry name" value="AMP-bd_C_sf"/>
</dbReference>
<comment type="catalytic activity">
    <reaction evidence="3">
        <text>a long-chain fatty acid + ATP + CoA = a long-chain fatty acyl-CoA + AMP + diphosphate</text>
        <dbReference type="Rhea" id="RHEA:15421"/>
        <dbReference type="ChEBI" id="CHEBI:30616"/>
        <dbReference type="ChEBI" id="CHEBI:33019"/>
        <dbReference type="ChEBI" id="CHEBI:57287"/>
        <dbReference type="ChEBI" id="CHEBI:57560"/>
        <dbReference type="ChEBI" id="CHEBI:83139"/>
        <dbReference type="ChEBI" id="CHEBI:456215"/>
        <dbReference type="EC" id="6.2.1.3"/>
    </reaction>
    <physiologicalReaction direction="left-to-right" evidence="3">
        <dbReference type="Rhea" id="RHEA:15422"/>
    </physiologicalReaction>
</comment>
<dbReference type="Pfam" id="PF23562">
    <property type="entry name" value="AMP-binding_C_3"/>
    <property type="match status" value="1"/>
</dbReference>
<feature type="domain" description="AMP-dependent synthetase/ligase" evidence="4">
    <location>
        <begin position="16"/>
        <end position="393"/>
    </location>
</feature>
<dbReference type="Proteomes" id="UP000006764">
    <property type="component" value="Chromosome"/>
</dbReference>
<reference evidence="5 6" key="1">
    <citation type="journal article" date="2012" name="J. Bacteriol.">
        <title>Genome sequence of an alkane-degrading bacterium, Alcanivorax pacificus type strain W11-5, isolated from deep sea sediment.</title>
        <authorList>
            <person name="Lai Q."/>
            <person name="Shao Z."/>
        </authorList>
    </citation>
    <scope>NUCLEOTIDE SEQUENCE [LARGE SCALE GENOMIC DNA]</scope>
    <source>
        <strain evidence="5 6">W11-5</strain>
    </source>
</reference>
<dbReference type="Pfam" id="PF00501">
    <property type="entry name" value="AMP-binding"/>
    <property type="match status" value="1"/>
</dbReference>
<proteinExistence type="predicted"/>
<dbReference type="InterPro" id="IPR000873">
    <property type="entry name" value="AMP-dep_synth/lig_dom"/>
</dbReference>
<organism evidence="5 6">
    <name type="scientific">Isoalcanivorax pacificus W11-5</name>
    <dbReference type="NCBI Taxonomy" id="391936"/>
    <lineage>
        <taxon>Bacteria</taxon>
        <taxon>Pseudomonadati</taxon>
        <taxon>Pseudomonadota</taxon>
        <taxon>Gammaproteobacteria</taxon>
        <taxon>Oceanospirillales</taxon>
        <taxon>Alcanivoracaceae</taxon>
        <taxon>Isoalcanivorax</taxon>
    </lineage>
</organism>
<name>A0A0B4XKV1_9GAMM</name>
<dbReference type="Gene3D" id="3.30.300.30">
    <property type="match status" value="1"/>
</dbReference>
<dbReference type="GO" id="GO:0005524">
    <property type="term" value="F:ATP binding"/>
    <property type="evidence" value="ECO:0007669"/>
    <property type="project" value="UniProtKB-KW"/>
</dbReference>
<keyword evidence="6" id="KW-1185">Reference proteome</keyword>
<dbReference type="PANTHER" id="PTHR43272">
    <property type="entry name" value="LONG-CHAIN-FATTY-ACID--COA LIGASE"/>
    <property type="match status" value="1"/>
</dbReference>
<dbReference type="OrthoDB" id="9803968at2"/>
<sequence length="562" mass="62104">MNATANTQMKSPLDALQERVTRQGKDVAMIQPLGGGALREYTWAELDDEARRMAAYLKAQELPPGSNIALMSKNCAEWMIADWAIWMAGHVSVPLYPTLTSQSVRQILEHSGARLLFVGKLDVWDEAQAGVPAELPKVSFSLSPADARQAFPCWPDIIAAQAPLTDVARPAPGDLATIIYTSGTTGTPKGVMHNFGNLAIMGEKMPGVYQLSSQDRAISYLPLSHVAERAAVELAMLYVGLRVFFAESLETFADDIKRAQPTIFFAVPRIWTKFYQKASDAVPPAKLKKLLRIPLLNRVIKKKVLSAMGLQDCRIALSGASALSPEVITWFKALGLEILEVYGMTENMAWSHTTREGDQQIGWVGKPNEGVEQRIAENGEILVRSVANMQGYYKDPEKTREDLTEDGWLHTGDVGEIDQQGRLRITGRVKEIFKTEKGKYVAPAPIENRIVSHPGIDQACVMGVDMPQPLALLCLSPEEEAHLKDDAAKQAYIDGLQALLKRVNGELDAHERLDAMVVVSESWGVENNLLTPTLKLKRNELEKVYKDRLAGWAAQRGVVWAR</sequence>
<evidence type="ECO:0000313" key="6">
    <source>
        <dbReference type="Proteomes" id="UP000006764"/>
    </source>
</evidence>
<dbReference type="PROSITE" id="PS00455">
    <property type="entry name" value="AMP_BINDING"/>
    <property type="match status" value="1"/>
</dbReference>
<evidence type="ECO:0000259" key="4">
    <source>
        <dbReference type="Pfam" id="PF00501"/>
    </source>
</evidence>
<accession>A0A0B4XKV1</accession>
<dbReference type="GO" id="GO:0004467">
    <property type="term" value="F:long-chain fatty acid-CoA ligase activity"/>
    <property type="evidence" value="ECO:0007669"/>
    <property type="project" value="UniProtKB-EC"/>
</dbReference>
<dbReference type="RefSeq" id="WP_008740297.1">
    <property type="nucleotide sequence ID" value="NZ_CP004387.1"/>
</dbReference>
<dbReference type="SUPFAM" id="SSF56801">
    <property type="entry name" value="Acetyl-CoA synthetase-like"/>
    <property type="match status" value="1"/>
</dbReference>